<dbReference type="EMBL" id="CACVKT020001120">
    <property type="protein sequence ID" value="CAC5365414.1"/>
    <property type="molecule type" value="Genomic_DNA"/>
</dbReference>
<protein>
    <recommendedName>
        <fullName evidence="1">C-type lectin domain-containing protein</fullName>
    </recommendedName>
</protein>
<organism evidence="2 3">
    <name type="scientific">Mytilus coruscus</name>
    <name type="common">Sea mussel</name>
    <dbReference type="NCBI Taxonomy" id="42192"/>
    <lineage>
        <taxon>Eukaryota</taxon>
        <taxon>Metazoa</taxon>
        <taxon>Spiralia</taxon>
        <taxon>Lophotrochozoa</taxon>
        <taxon>Mollusca</taxon>
        <taxon>Bivalvia</taxon>
        <taxon>Autobranchia</taxon>
        <taxon>Pteriomorphia</taxon>
        <taxon>Mytilida</taxon>
        <taxon>Mytiloidea</taxon>
        <taxon>Mytilidae</taxon>
        <taxon>Mytilinae</taxon>
        <taxon>Mytilus</taxon>
    </lineage>
</organism>
<keyword evidence="3" id="KW-1185">Reference proteome</keyword>
<sequence>MGLHIGDDSYVEEENILTAFKYHFQKLSSSAETNAQDDDKYHQHVEYEIQIINELVKDKNILPATSKELQDAINSINKGKSPDIFEITIEHIKHAGNSLNEFLLGMINSIIFHHGCVPDMLKAGLFTPVFKNKDDKNNATNYRENLNLGAKIGNVLNNVSACVDDDMAKDFAGMEDLCSLSNGYSHDANLDRCIKAYNTAKTHLESSNACQADNAALVKIDSGDMWTFVKNELAAKNIIDTYVQGTKDGQGVWRYDDGTQITFIQWGSTEPGNGPSDIRLDLWKNHGYRFNDVTGNSQYCFVCEINLK</sequence>
<evidence type="ECO:0000259" key="1">
    <source>
        <dbReference type="PROSITE" id="PS50041"/>
    </source>
</evidence>
<dbReference type="SMART" id="SM00034">
    <property type="entry name" value="CLECT"/>
    <property type="match status" value="1"/>
</dbReference>
<dbReference type="PANTHER" id="PTHR22801">
    <property type="entry name" value="LITHOSTATHINE"/>
    <property type="match status" value="1"/>
</dbReference>
<dbReference type="AlphaFoldDB" id="A0A6J8ACC2"/>
<name>A0A6J8ACC2_MYTCO</name>
<proteinExistence type="predicted"/>
<dbReference type="InterPro" id="IPR050801">
    <property type="entry name" value="Ca-Dep_Lectins_ImmuneDev"/>
</dbReference>
<dbReference type="Pfam" id="PF00059">
    <property type="entry name" value="Lectin_C"/>
    <property type="match status" value="1"/>
</dbReference>
<evidence type="ECO:0000313" key="2">
    <source>
        <dbReference type="EMBL" id="CAC5365414.1"/>
    </source>
</evidence>
<dbReference type="SUPFAM" id="SSF56436">
    <property type="entry name" value="C-type lectin-like"/>
    <property type="match status" value="1"/>
</dbReference>
<dbReference type="InterPro" id="IPR016186">
    <property type="entry name" value="C-type_lectin-like/link_sf"/>
</dbReference>
<gene>
    <name evidence="2" type="ORF">MCOR_6104</name>
</gene>
<dbReference type="PROSITE" id="PS50041">
    <property type="entry name" value="C_TYPE_LECTIN_2"/>
    <property type="match status" value="1"/>
</dbReference>
<reference evidence="2 3" key="1">
    <citation type="submission" date="2020-06" db="EMBL/GenBank/DDBJ databases">
        <authorList>
            <person name="Li R."/>
            <person name="Bekaert M."/>
        </authorList>
    </citation>
    <scope>NUCLEOTIDE SEQUENCE [LARGE SCALE GENOMIC DNA]</scope>
    <source>
        <strain evidence="3">wild</strain>
    </source>
</reference>
<dbReference type="OrthoDB" id="6138324at2759"/>
<evidence type="ECO:0000313" key="3">
    <source>
        <dbReference type="Proteomes" id="UP000507470"/>
    </source>
</evidence>
<accession>A0A6J8ACC2</accession>
<dbReference type="Gene3D" id="3.10.100.10">
    <property type="entry name" value="Mannose-Binding Protein A, subunit A"/>
    <property type="match status" value="1"/>
</dbReference>
<feature type="domain" description="C-type lectin" evidence="1">
    <location>
        <begin position="189"/>
        <end position="304"/>
    </location>
</feature>
<dbReference type="InterPro" id="IPR016187">
    <property type="entry name" value="CTDL_fold"/>
</dbReference>
<dbReference type="InterPro" id="IPR001304">
    <property type="entry name" value="C-type_lectin-like"/>
</dbReference>
<dbReference type="CDD" id="cd00037">
    <property type="entry name" value="CLECT"/>
    <property type="match status" value="1"/>
</dbReference>
<dbReference type="PANTHER" id="PTHR22801:SF63">
    <property type="entry name" value="C-TYPE LECTIN DOMAIN-CONTAINING PROTEIN"/>
    <property type="match status" value="1"/>
</dbReference>
<dbReference type="Proteomes" id="UP000507470">
    <property type="component" value="Unassembled WGS sequence"/>
</dbReference>